<keyword evidence="2" id="KW-1185">Reference proteome</keyword>
<accession>A0A2K8U7A0</accession>
<dbReference type="RefSeq" id="WP_100919225.1">
    <property type="nucleotide sequence ID" value="NZ_CP020370.1"/>
</dbReference>
<dbReference type="EMBL" id="CP020370">
    <property type="protein sequence ID" value="AUB81453.1"/>
    <property type="molecule type" value="Genomic_DNA"/>
</dbReference>
<dbReference type="Proteomes" id="UP000232638">
    <property type="component" value="Chromosome"/>
</dbReference>
<gene>
    <name evidence="1" type="ORF">THSYN_11140</name>
</gene>
<evidence type="ECO:0000313" key="2">
    <source>
        <dbReference type="Proteomes" id="UP000232638"/>
    </source>
</evidence>
<organism evidence="1 2">
    <name type="scientific">Candidatus Thiodictyon syntrophicum</name>
    <dbReference type="NCBI Taxonomy" id="1166950"/>
    <lineage>
        <taxon>Bacteria</taxon>
        <taxon>Pseudomonadati</taxon>
        <taxon>Pseudomonadota</taxon>
        <taxon>Gammaproteobacteria</taxon>
        <taxon>Chromatiales</taxon>
        <taxon>Chromatiaceae</taxon>
        <taxon>Thiodictyon</taxon>
    </lineage>
</organism>
<evidence type="ECO:0000313" key="1">
    <source>
        <dbReference type="EMBL" id="AUB81453.1"/>
    </source>
</evidence>
<dbReference type="OrthoDB" id="8807675at2"/>
<name>A0A2K8U7A0_9GAMM</name>
<protein>
    <submittedName>
        <fullName evidence="1">Uncharacterized protein</fullName>
    </submittedName>
</protein>
<proteinExistence type="predicted"/>
<dbReference type="AlphaFoldDB" id="A0A2K8U7A0"/>
<reference evidence="1 2" key="1">
    <citation type="submission" date="2017-03" db="EMBL/GenBank/DDBJ databases">
        <title>Complete genome sequence of Candidatus 'Thiodictyon syntrophicum' sp. nov. strain Cad16T, a photolithoautotroph purple sulfur bacterium isolated from an alpine meromictic lake.</title>
        <authorList>
            <person name="Luedin S.M."/>
            <person name="Pothier J.F."/>
            <person name="Danza F."/>
            <person name="Storelli N."/>
            <person name="Wittwer M."/>
            <person name="Tonolla M."/>
        </authorList>
    </citation>
    <scope>NUCLEOTIDE SEQUENCE [LARGE SCALE GENOMIC DNA]</scope>
    <source>
        <strain evidence="1 2">Cad16T</strain>
    </source>
</reference>
<sequence>MALDLTPRRFLFLDVAMKYGPWVGDTRPTQLYDAINFSKLEFAPPPQKTSRITSRMEGSIGQALASVQRPTGEPGTLDAEFDAAPVGFLALALGATVVELAVSAAPVADAAVTTVLGLWVKLPNAWIDAATFVLETDGDPDVAIDATKYQLDAVNGFVKATHADAVGSKLASYSVKATTGETYHAGQALSTDVYLVGTGTEQATKKRCSIVVERANLAPGGKFDPVAGDALKGSVKGDLLTPADAVSPWRYAYSNWASTL</sequence>
<dbReference type="KEGG" id="tsy:THSYN_11140"/>